<evidence type="ECO:0000256" key="3">
    <source>
        <dbReference type="ARBA" id="ARBA00005493"/>
    </source>
</evidence>
<dbReference type="SFLD" id="SFLDS00029">
    <property type="entry name" value="Radical_SAM"/>
    <property type="match status" value="1"/>
</dbReference>
<comment type="caution">
    <text evidence="19">The sequence shown here is derived from an EMBL/GenBank/DDBJ whole genome shotgun (WGS) entry which is preliminary data.</text>
</comment>
<evidence type="ECO:0000256" key="16">
    <source>
        <dbReference type="PIRSR" id="PIRSR000167-2"/>
    </source>
</evidence>
<keyword evidence="11 14" id="KW-0411">Iron-sulfur</keyword>
<feature type="compositionally biased region" description="Low complexity" evidence="17">
    <location>
        <begin position="1"/>
        <end position="10"/>
    </location>
</feature>
<dbReference type="PROSITE" id="PS51918">
    <property type="entry name" value="RADICAL_SAM"/>
    <property type="match status" value="1"/>
</dbReference>
<comment type="pathway">
    <text evidence="2 14">Porphyrin-containing compound metabolism; protoporphyrin-IX biosynthesis; protoporphyrinogen-IX from coproporphyrinogen-III (AdoMet route): step 1/1.</text>
</comment>
<dbReference type="GO" id="GO:0051989">
    <property type="term" value="F:coproporphyrinogen dehydrogenase activity"/>
    <property type="evidence" value="ECO:0007669"/>
    <property type="project" value="UniProtKB-EC"/>
</dbReference>
<comment type="similarity">
    <text evidence="3 14">Belongs to the anaerobic coproporphyrinogen-III oxidase family.</text>
</comment>
<dbReference type="Pfam" id="PF04055">
    <property type="entry name" value="Radical_SAM"/>
    <property type="match status" value="1"/>
</dbReference>
<protein>
    <recommendedName>
        <fullName evidence="14">Coproporphyrinogen-III oxidase</fullName>
        <ecNumber evidence="14">1.3.98.3</ecNumber>
    </recommendedName>
</protein>
<name>A0A934IJY2_9RHOB</name>
<dbReference type="Gene3D" id="3.30.750.200">
    <property type="match status" value="1"/>
</dbReference>
<comment type="catalytic activity">
    <reaction evidence="13 14">
        <text>coproporphyrinogen III + 2 S-adenosyl-L-methionine = protoporphyrinogen IX + 2 5'-deoxyadenosine + 2 L-methionine + 2 CO2</text>
        <dbReference type="Rhea" id="RHEA:15425"/>
        <dbReference type="ChEBI" id="CHEBI:16526"/>
        <dbReference type="ChEBI" id="CHEBI:17319"/>
        <dbReference type="ChEBI" id="CHEBI:57307"/>
        <dbReference type="ChEBI" id="CHEBI:57309"/>
        <dbReference type="ChEBI" id="CHEBI:57844"/>
        <dbReference type="ChEBI" id="CHEBI:59789"/>
        <dbReference type="EC" id="1.3.98.3"/>
    </reaction>
</comment>
<feature type="binding site" evidence="15">
    <location>
        <position position="328"/>
    </location>
    <ligand>
        <name>S-adenosyl-L-methionine</name>
        <dbReference type="ChEBI" id="CHEBI:59789"/>
        <label>1</label>
    </ligand>
</feature>
<dbReference type="InterPro" id="IPR034505">
    <property type="entry name" value="Coproporphyrinogen-III_oxidase"/>
</dbReference>
<feature type="binding site" evidence="16">
    <location>
        <position position="67"/>
    </location>
    <ligand>
        <name>[4Fe-4S] cluster</name>
        <dbReference type="ChEBI" id="CHEBI:49883"/>
        <note>4Fe-4S-S-AdoMet</note>
    </ligand>
</feature>
<feature type="domain" description="Radical SAM core" evidence="18">
    <location>
        <begin position="45"/>
        <end position="279"/>
    </location>
</feature>
<dbReference type="GO" id="GO:0046872">
    <property type="term" value="F:metal ion binding"/>
    <property type="evidence" value="ECO:0007669"/>
    <property type="project" value="UniProtKB-KW"/>
</dbReference>
<evidence type="ECO:0000256" key="14">
    <source>
        <dbReference type="PIRNR" id="PIRNR000167"/>
    </source>
</evidence>
<feature type="binding site" evidence="16">
    <location>
        <position position="60"/>
    </location>
    <ligand>
        <name>[4Fe-4S] cluster</name>
        <dbReference type="ChEBI" id="CHEBI:49883"/>
        <note>4Fe-4S-S-AdoMet</note>
    </ligand>
</feature>
<keyword evidence="12 14" id="KW-0627">Porphyrin biosynthesis</keyword>
<dbReference type="Gene3D" id="1.10.10.920">
    <property type="match status" value="1"/>
</dbReference>
<feature type="binding site" evidence="15">
    <location>
        <position position="144"/>
    </location>
    <ligand>
        <name>S-adenosyl-L-methionine</name>
        <dbReference type="ChEBI" id="CHEBI:59789"/>
        <label>1</label>
    </ligand>
</feature>
<dbReference type="EMBL" id="JAEKPD010000009">
    <property type="protein sequence ID" value="MBJ3763334.1"/>
    <property type="molecule type" value="Genomic_DNA"/>
</dbReference>
<feature type="binding site" evidence="15">
    <location>
        <position position="208"/>
    </location>
    <ligand>
        <name>S-adenosyl-L-methionine</name>
        <dbReference type="ChEBI" id="CHEBI:59789"/>
        <label>2</label>
    </ligand>
</feature>
<dbReference type="SUPFAM" id="SSF102114">
    <property type="entry name" value="Radical SAM enzymes"/>
    <property type="match status" value="1"/>
</dbReference>
<dbReference type="SMART" id="SM00729">
    <property type="entry name" value="Elp3"/>
    <property type="match status" value="1"/>
</dbReference>
<dbReference type="EC" id="1.3.98.3" evidence="14"/>
<evidence type="ECO:0000313" key="20">
    <source>
        <dbReference type="Proteomes" id="UP000642488"/>
    </source>
</evidence>
<evidence type="ECO:0000256" key="13">
    <source>
        <dbReference type="ARBA" id="ARBA00048321"/>
    </source>
</evidence>
<evidence type="ECO:0000256" key="17">
    <source>
        <dbReference type="SAM" id="MobiDB-lite"/>
    </source>
</evidence>
<dbReference type="InterPro" id="IPR058240">
    <property type="entry name" value="rSAM_sf"/>
</dbReference>
<dbReference type="InterPro" id="IPR004558">
    <property type="entry name" value="Coprogen_oxidase_HemN"/>
</dbReference>
<keyword evidence="20" id="KW-1185">Reference proteome</keyword>
<organism evidence="19 20">
    <name type="scientific">Palleronia pontilimi</name>
    <dbReference type="NCBI Taxonomy" id="1964209"/>
    <lineage>
        <taxon>Bacteria</taxon>
        <taxon>Pseudomonadati</taxon>
        <taxon>Pseudomonadota</taxon>
        <taxon>Alphaproteobacteria</taxon>
        <taxon>Rhodobacterales</taxon>
        <taxon>Roseobacteraceae</taxon>
        <taxon>Palleronia</taxon>
    </lineage>
</organism>
<accession>A0A934IJY2</accession>
<keyword evidence="8 14" id="KW-0479">Metal-binding</keyword>
<dbReference type="PANTHER" id="PTHR13932">
    <property type="entry name" value="COPROPORPHYRINIGEN III OXIDASE"/>
    <property type="match status" value="1"/>
</dbReference>
<evidence type="ECO:0000256" key="4">
    <source>
        <dbReference type="ARBA" id="ARBA00011245"/>
    </source>
</evidence>
<comment type="subcellular location">
    <subcellularLocation>
        <location evidence="1 14">Cytoplasm</location>
    </subcellularLocation>
</comment>
<dbReference type="GO" id="GO:0051539">
    <property type="term" value="F:4 iron, 4 sulfur cluster binding"/>
    <property type="evidence" value="ECO:0007669"/>
    <property type="project" value="UniProtKB-KW"/>
</dbReference>
<feature type="binding site" evidence="15">
    <location>
        <position position="171"/>
    </location>
    <ligand>
        <name>S-adenosyl-L-methionine</name>
        <dbReference type="ChEBI" id="CHEBI:59789"/>
        <label>2</label>
    </ligand>
</feature>
<dbReference type="RefSeq" id="WP_198916505.1">
    <property type="nucleotide sequence ID" value="NZ_JAEKPD010000009.1"/>
</dbReference>
<dbReference type="NCBIfam" id="TIGR00538">
    <property type="entry name" value="hemN"/>
    <property type="match status" value="1"/>
</dbReference>
<feature type="binding site" evidence="15">
    <location>
        <begin position="66"/>
        <end position="68"/>
    </location>
    <ligand>
        <name>S-adenosyl-L-methionine</name>
        <dbReference type="ChEBI" id="CHEBI:59789"/>
        <label>2</label>
    </ligand>
</feature>
<keyword evidence="7 14" id="KW-0949">S-adenosyl-L-methionine</keyword>
<dbReference type="GO" id="GO:0004109">
    <property type="term" value="F:coproporphyrinogen oxidase activity"/>
    <property type="evidence" value="ECO:0007669"/>
    <property type="project" value="InterPro"/>
</dbReference>
<keyword evidence="10 14" id="KW-0408">Iron</keyword>
<evidence type="ECO:0000256" key="15">
    <source>
        <dbReference type="PIRSR" id="PIRSR000167-1"/>
    </source>
</evidence>
<feature type="binding site" evidence="15">
    <location>
        <position position="54"/>
    </location>
    <ligand>
        <name>S-adenosyl-L-methionine</name>
        <dbReference type="ChEBI" id="CHEBI:59789"/>
        <label>1</label>
    </ligand>
</feature>
<feature type="binding site" evidence="15">
    <location>
        <position position="111"/>
    </location>
    <ligand>
        <name>S-adenosyl-L-methionine</name>
        <dbReference type="ChEBI" id="CHEBI:59789"/>
        <label>1</label>
    </ligand>
</feature>
<gene>
    <name evidence="19" type="primary">hemN</name>
    <name evidence="19" type="ORF">ILP92_11315</name>
</gene>
<evidence type="ECO:0000256" key="10">
    <source>
        <dbReference type="ARBA" id="ARBA00023004"/>
    </source>
</evidence>
<feature type="region of interest" description="Disordered" evidence="17">
    <location>
        <begin position="1"/>
        <end position="25"/>
    </location>
</feature>
<keyword evidence="5 14" id="KW-0004">4Fe-4S</keyword>
<dbReference type="InterPro" id="IPR006638">
    <property type="entry name" value="Elp3/MiaA/NifB-like_rSAM"/>
</dbReference>
<dbReference type="GO" id="GO:0005737">
    <property type="term" value="C:cytoplasm"/>
    <property type="evidence" value="ECO:0007669"/>
    <property type="project" value="UniProtKB-SubCell"/>
</dbReference>
<evidence type="ECO:0000256" key="2">
    <source>
        <dbReference type="ARBA" id="ARBA00004785"/>
    </source>
</evidence>
<dbReference type="GO" id="GO:0006782">
    <property type="term" value="P:protoporphyrinogen IX biosynthetic process"/>
    <property type="evidence" value="ECO:0007669"/>
    <property type="project" value="TreeGrafter"/>
</dbReference>
<reference evidence="19" key="1">
    <citation type="submission" date="2020-12" db="EMBL/GenBank/DDBJ databases">
        <title>Bacterial taxonomy.</title>
        <authorList>
            <person name="Pan X."/>
        </authorList>
    </citation>
    <scope>NUCLEOTIDE SEQUENCE</scope>
    <source>
        <strain evidence="19">KCTC 52957</strain>
    </source>
</reference>
<evidence type="ECO:0000256" key="6">
    <source>
        <dbReference type="ARBA" id="ARBA00022490"/>
    </source>
</evidence>
<keyword evidence="6 14" id="KW-0963">Cytoplasm</keyword>
<feature type="binding site" evidence="15">
    <location>
        <begin position="112"/>
        <end position="113"/>
    </location>
    <ligand>
        <name>S-adenosyl-L-methionine</name>
        <dbReference type="ChEBI" id="CHEBI:59789"/>
        <label>2</label>
    </ligand>
</feature>
<evidence type="ECO:0000256" key="5">
    <source>
        <dbReference type="ARBA" id="ARBA00022485"/>
    </source>
</evidence>
<evidence type="ECO:0000256" key="12">
    <source>
        <dbReference type="ARBA" id="ARBA00023244"/>
    </source>
</evidence>
<evidence type="ECO:0000256" key="9">
    <source>
        <dbReference type="ARBA" id="ARBA00023002"/>
    </source>
</evidence>
<dbReference type="SFLD" id="SFLDG01065">
    <property type="entry name" value="anaerobic_coproporphyrinogen-I"/>
    <property type="match status" value="1"/>
</dbReference>
<evidence type="ECO:0000256" key="11">
    <source>
        <dbReference type="ARBA" id="ARBA00023014"/>
    </source>
</evidence>
<sequence>MTHIDPGPGAAAPPPRAPRYTSYPPATHFHDGVGPDRARHWLGRIAPGTRVSVYAHIPFCRRLCWFCACRTQGTLSEAPLAPYIDALAAEIDLVADALPGAVATAHLHLGGGTPTFLPPALLVRLFGLLDARLPRMPDAETSVEVDPTELDAARLDALAGARVTRASLGVQDFDPAVQRAIGRPQSFERTRQAVEGLRARGIDAINLDLLYGLPKQTAASLERTLELALSLRPDRLAIYGYAHVPWASKRQVMIRSEDLPDATARLDLSRRAAARARAAGYQPVGIDHFALPDDPMARAARDGTLRRNFQGYTTDTAPTLIGLGASAISRLPGGYAQNAPRTADWRARVLQGRLATVRGHVATRDDAVRAAAIERLLCAFRVDPGELADPALIATLTDRAARAWPDAVLRDATGILTIRPGARHLARLIAMEFDAYAVSPDRHSVAV</sequence>
<evidence type="ECO:0000313" key="19">
    <source>
        <dbReference type="EMBL" id="MBJ3763334.1"/>
    </source>
</evidence>
<evidence type="ECO:0000259" key="18">
    <source>
        <dbReference type="PROSITE" id="PS51918"/>
    </source>
</evidence>
<dbReference type="Proteomes" id="UP000642488">
    <property type="component" value="Unassembled WGS sequence"/>
</dbReference>
<dbReference type="PIRSF" id="PIRSF000167">
    <property type="entry name" value="HemN"/>
    <property type="match status" value="1"/>
</dbReference>
<keyword evidence="9 14" id="KW-0560">Oxidoreductase</keyword>
<feature type="binding site" evidence="15">
    <location>
        <position position="183"/>
    </location>
    <ligand>
        <name>S-adenosyl-L-methionine</name>
        <dbReference type="ChEBI" id="CHEBI:59789"/>
        <label>2</label>
    </ligand>
</feature>
<comment type="subunit">
    <text evidence="4">Monomer.</text>
</comment>
<evidence type="ECO:0000256" key="7">
    <source>
        <dbReference type="ARBA" id="ARBA00022691"/>
    </source>
</evidence>
<proteinExistence type="inferred from homology"/>
<comment type="cofactor">
    <cofactor evidence="14 16">
        <name>[4Fe-4S] cluster</name>
        <dbReference type="ChEBI" id="CHEBI:49883"/>
    </cofactor>
    <text evidence="14 16">Binds 1 [4Fe-4S] cluster. The cluster is coordinated with 3 cysteines and an exchangeable S-adenosyl-L-methionine.</text>
</comment>
<dbReference type="InterPro" id="IPR007197">
    <property type="entry name" value="rSAM"/>
</dbReference>
<feature type="binding site" evidence="15">
    <location>
        <position position="242"/>
    </location>
    <ligand>
        <name>S-adenosyl-L-methionine</name>
        <dbReference type="ChEBI" id="CHEBI:59789"/>
        <label>2</label>
    </ligand>
</feature>
<evidence type="ECO:0000256" key="8">
    <source>
        <dbReference type="ARBA" id="ARBA00022723"/>
    </source>
</evidence>
<feature type="binding site" evidence="16">
    <location>
        <position position="64"/>
    </location>
    <ligand>
        <name>[4Fe-4S] cluster</name>
        <dbReference type="ChEBI" id="CHEBI:49883"/>
        <note>4Fe-4S-S-AdoMet</note>
    </ligand>
</feature>
<evidence type="ECO:0000256" key="1">
    <source>
        <dbReference type="ARBA" id="ARBA00004496"/>
    </source>
</evidence>
<dbReference type="AlphaFoldDB" id="A0A934IJY2"/>
<dbReference type="PANTHER" id="PTHR13932:SF6">
    <property type="entry name" value="OXYGEN-INDEPENDENT COPROPORPHYRINOGEN III OXIDASE"/>
    <property type="match status" value="1"/>
</dbReference>